<evidence type="ECO:0000313" key="6">
    <source>
        <dbReference type="Proteomes" id="UP001523392"/>
    </source>
</evidence>
<reference evidence="5 6" key="1">
    <citation type="submission" date="2021-12" db="EMBL/GenBank/DDBJ databases">
        <title>Siccirubricoccus leaddurans sp. nov., a high concentration Zn2+ tolerance bacterium.</title>
        <authorList>
            <person name="Cao Y."/>
        </authorList>
    </citation>
    <scope>NUCLEOTIDE SEQUENCE [LARGE SCALE GENOMIC DNA]</scope>
    <source>
        <strain evidence="5 6">KC 17139</strain>
    </source>
</reference>
<evidence type="ECO:0000256" key="3">
    <source>
        <dbReference type="ARBA" id="ARBA00023186"/>
    </source>
</evidence>
<evidence type="ECO:0000256" key="4">
    <source>
        <dbReference type="SAM" id="MobiDB-lite"/>
    </source>
</evidence>
<dbReference type="PANTHER" id="PTHR12469">
    <property type="entry name" value="PROTEIN EMI5 HOMOLOG, MITOCHONDRIAL"/>
    <property type="match status" value="1"/>
</dbReference>
<keyword evidence="3" id="KW-0143">Chaperone</keyword>
<protein>
    <recommendedName>
        <fullName evidence="2">FAD assembly factor SdhE</fullName>
    </recommendedName>
</protein>
<dbReference type="PANTHER" id="PTHR12469:SF2">
    <property type="entry name" value="SUCCINATE DEHYDROGENASE ASSEMBLY FACTOR 2, MITOCHONDRIAL"/>
    <property type="match status" value="1"/>
</dbReference>
<dbReference type="RefSeq" id="WP_252953381.1">
    <property type="nucleotide sequence ID" value="NZ_JAFIRR010000067.1"/>
</dbReference>
<dbReference type="Gene3D" id="1.10.150.250">
    <property type="entry name" value="Flavinator of succinate dehydrogenase"/>
    <property type="match status" value="1"/>
</dbReference>
<dbReference type="InterPro" id="IPR036714">
    <property type="entry name" value="SDH_sf"/>
</dbReference>
<comment type="caution">
    <text evidence="5">The sequence shown here is derived from an EMBL/GenBank/DDBJ whole genome shotgun (WGS) entry which is preliminary data.</text>
</comment>
<dbReference type="Pfam" id="PF03937">
    <property type="entry name" value="Sdh5"/>
    <property type="match status" value="1"/>
</dbReference>
<dbReference type="Proteomes" id="UP001523392">
    <property type="component" value="Unassembled WGS sequence"/>
</dbReference>
<keyword evidence="6" id="KW-1185">Reference proteome</keyword>
<evidence type="ECO:0000256" key="1">
    <source>
        <dbReference type="ARBA" id="ARBA00008571"/>
    </source>
</evidence>
<name>A0ABT1D492_9PROT</name>
<evidence type="ECO:0000313" key="5">
    <source>
        <dbReference type="EMBL" id="MCO6416752.1"/>
    </source>
</evidence>
<organism evidence="5 6">
    <name type="scientific">Siccirubricoccus soli</name>
    <dbReference type="NCBI Taxonomy" id="2899147"/>
    <lineage>
        <taxon>Bacteria</taxon>
        <taxon>Pseudomonadati</taxon>
        <taxon>Pseudomonadota</taxon>
        <taxon>Alphaproteobacteria</taxon>
        <taxon>Acetobacterales</taxon>
        <taxon>Roseomonadaceae</taxon>
        <taxon>Siccirubricoccus</taxon>
    </lineage>
</organism>
<dbReference type="EMBL" id="JAFIRR010000067">
    <property type="protein sequence ID" value="MCO6416752.1"/>
    <property type="molecule type" value="Genomic_DNA"/>
</dbReference>
<feature type="region of interest" description="Disordered" evidence="4">
    <location>
        <begin position="93"/>
        <end position="117"/>
    </location>
</feature>
<evidence type="ECO:0000256" key="2">
    <source>
        <dbReference type="ARBA" id="ARBA00019418"/>
    </source>
</evidence>
<gene>
    <name evidence="5" type="ORF">JYK14_11365</name>
</gene>
<proteinExistence type="inferred from homology"/>
<dbReference type="SUPFAM" id="SSF109910">
    <property type="entry name" value="YgfY-like"/>
    <property type="match status" value="1"/>
</dbReference>
<comment type="similarity">
    <text evidence="1">Belongs to the SdhE FAD assembly factor family.</text>
</comment>
<sequence length="117" mass="13129">MPDTPDPLDPRRRRLLFRARHRGTREADLMIGAFTERHIARFAEAELEELEAVLEYPDVDLADWLSGRRPIPPECRSPMLDRMAVECAAPGAGLPEELRDGARDVPGDGARNTARRG</sequence>
<accession>A0ABT1D492</accession>
<feature type="compositionally biased region" description="Basic and acidic residues" evidence="4">
    <location>
        <begin position="96"/>
        <end position="106"/>
    </location>
</feature>
<dbReference type="InterPro" id="IPR005631">
    <property type="entry name" value="SDH"/>
</dbReference>